<keyword evidence="5" id="KW-1185">Reference proteome</keyword>
<dbReference type="PANTHER" id="PTHR48106">
    <property type="entry name" value="QUINONE OXIDOREDUCTASE PIG3-RELATED"/>
    <property type="match status" value="1"/>
</dbReference>
<dbReference type="Gene3D" id="3.90.180.10">
    <property type="entry name" value="Medium-chain alcohol dehydrogenases, catalytic domain"/>
    <property type="match status" value="1"/>
</dbReference>
<dbReference type="OrthoDB" id="9787435at2"/>
<dbReference type="InterPro" id="IPR047618">
    <property type="entry name" value="QOR-like"/>
</dbReference>
<dbReference type="SMART" id="SM00829">
    <property type="entry name" value="PKS_ER"/>
    <property type="match status" value="1"/>
</dbReference>
<evidence type="ECO:0000313" key="5">
    <source>
        <dbReference type="Proteomes" id="UP000266178"/>
    </source>
</evidence>
<reference evidence="4 5" key="1">
    <citation type="submission" date="2018-08" db="EMBL/GenBank/DDBJ databases">
        <title>Meiothermus granaticius genome AF-68 sequencing project.</title>
        <authorList>
            <person name="Da Costa M.S."/>
            <person name="Albuquerque L."/>
            <person name="Raposo P."/>
            <person name="Froufe H.J.C."/>
            <person name="Barroso C.S."/>
            <person name="Egas C."/>
        </authorList>
    </citation>
    <scope>NUCLEOTIDE SEQUENCE [LARGE SCALE GENOMIC DNA]</scope>
    <source>
        <strain evidence="4 5">AF-68</strain>
    </source>
</reference>
<dbReference type="SUPFAM" id="SSF51735">
    <property type="entry name" value="NAD(P)-binding Rossmann-fold domains"/>
    <property type="match status" value="1"/>
</dbReference>
<dbReference type="InterPro" id="IPR013154">
    <property type="entry name" value="ADH-like_N"/>
</dbReference>
<dbReference type="Gene3D" id="3.40.50.720">
    <property type="entry name" value="NAD(P)-binding Rossmann-like Domain"/>
    <property type="match status" value="1"/>
</dbReference>
<dbReference type="PANTHER" id="PTHR48106:SF13">
    <property type="entry name" value="QUINONE OXIDOREDUCTASE-RELATED"/>
    <property type="match status" value="1"/>
</dbReference>
<dbReference type="GO" id="GO:0008270">
    <property type="term" value="F:zinc ion binding"/>
    <property type="evidence" value="ECO:0007669"/>
    <property type="project" value="InterPro"/>
</dbReference>
<dbReference type="FunFam" id="3.40.50.720:FF:000053">
    <property type="entry name" value="Quinone oxidoreductase 1"/>
    <property type="match status" value="1"/>
</dbReference>
<evidence type="ECO:0000259" key="3">
    <source>
        <dbReference type="SMART" id="SM00829"/>
    </source>
</evidence>
<name>A0A399F988_9DEIN</name>
<accession>A0A399F988</accession>
<keyword evidence="2 4" id="KW-0560">Oxidoreductase</keyword>
<dbReference type="PROSITE" id="PS01162">
    <property type="entry name" value="QOR_ZETA_CRYSTAL"/>
    <property type="match status" value="1"/>
</dbReference>
<dbReference type="GO" id="GO:0035925">
    <property type="term" value="F:mRNA 3'-UTR AU-rich region binding"/>
    <property type="evidence" value="ECO:0007669"/>
    <property type="project" value="TreeGrafter"/>
</dbReference>
<comment type="caution">
    <text evidence="4">The sequence shown here is derived from an EMBL/GenBank/DDBJ whole genome shotgun (WGS) entry which is preliminary data.</text>
</comment>
<dbReference type="CDD" id="cd05286">
    <property type="entry name" value="QOR2"/>
    <property type="match status" value="1"/>
</dbReference>
<dbReference type="Proteomes" id="UP000266178">
    <property type="component" value="Unassembled WGS sequence"/>
</dbReference>
<dbReference type="GO" id="GO:0003960">
    <property type="term" value="F:quinone reductase (NADPH) activity"/>
    <property type="evidence" value="ECO:0007669"/>
    <property type="project" value="UniProtKB-EC"/>
</dbReference>
<dbReference type="Pfam" id="PF08240">
    <property type="entry name" value="ADH_N"/>
    <property type="match status" value="1"/>
</dbReference>
<dbReference type="SUPFAM" id="SSF50129">
    <property type="entry name" value="GroES-like"/>
    <property type="match status" value="1"/>
</dbReference>
<evidence type="ECO:0000256" key="2">
    <source>
        <dbReference type="ARBA" id="ARBA00023002"/>
    </source>
</evidence>
<sequence>MKAIRVHQIGGPEVMGLEELPLPTPGPGQVLVQIRAIGVNFIDTYKRSGLYPLPLPFTLGEEASGTVEALGEGVGGLKVGDKVVYANILGAYAEYAVVPAEKLVRIPDALDFKRAAAAMLQGMTAHYLAHSTYPLKAGETCLIHAGAGGLGLLLIQMAKRAGATVIATASSEEKRALAKEAGADYALPYEGFAEAVRGLTGGQGAQVVYDSVGRTTWEGSLNSLRVRGMLVLCGQSSGPVAPFDPQVLNQKGGLFLTRPSLGHYLQSREELEWRAGEVMRWVAEGRLKVRIGMEFPLAEAAEAHRQLQARATTGKVLLIP</sequence>
<feature type="domain" description="Enoyl reductase (ER)" evidence="3">
    <location>
        <begin position="10"/>
        <end position="318"/>
    </location>
</feature>
<evidence type="ECO:0000313" key="4">
    <source>
        <dbReference type="EMBL" id="RIH93214.1"/>
    </source>
</evidence>
<dbReference type="EC" id="1.6.5.5" evidence="4"/>
<organism evidence="4 5">
    <name type="scientific">Meiothermus granaticius NBRC 107808</name>
    <dbReference type="NCBI Taxonomy" id="1227551"/>
    <lineage>
        <taxon>Bacteria</taxon>
        <taxon>Thermotogati</taxon>
        <taxon>Deinococcota</taxon>
        <taxon>Deinococci</taxon>
        <taxon>Thermales</taxon>
        <taxon>Thermaceae</taxon>
        <taxon>Meiothermus</taxon>
    </lineage>
</organism>
<dbReference type="InterPro" id="IPR013149">
    <property type="entry name" value="ADH-like_C"/>
</dbReference>
<keyword evidence="1" id="KW-0521">NADP</keyword>
<dbReference type="InterPro" id="IPR002364">
    <property type="entry name" value="Quin_OxRdtase/zeta-crystal_CS"/>
</dbReference>
<dbReference type="Pfam" id="PF00107">
    <property type="entry name" value="ADH_zinc_N"/>
    <property type="match status" value="1"/>
</dbReference>
<dbReference type="RefSeq" id="WP_119356352.1">
    <property type="nucleotide sequence ID" value="NZ_BJXM01000005.1"/>
</dbReference>
<dbReference type="InterPro" id="IPR011032">
    <property type="entry name" value="GroES-like_sf"/>
</dbReference>
<protein>
    <submittedName>
        <fullName evidence="4">Quinone oxidoreductase 1</fullName>
        <ecNumber evidence="4">1.6.5.5</ecNumber>
    </submittedName>
</protein>
<dbReference type="AlphaFoldDB" id="A0A399F988"/>
<dbReference type="EMBL" id="QWLB01000008">
    <property type="protein sequence ID" value="RIH93214.1"/>
    <property type="molecule type" value="Genomic_DNA"/>
</dbReference>
<dbReference type="GO" id="GO:0070402">
    <property type="term" value="F:NADPH binding"/>
    <property type="evidence" value="ECO:0007669"/>
    <property type="project" value="TreeGrafter"/>
</dbReference>
<dbReference type="InterPro" id="IPR020843">
    <property type="entry name" value="ER"/>
</dbReference>
<gene>
    <name evidence="4" type="primary">qorA</name>
    <name evidence="4" type="ORF">Mgrana_00841</name>
</gene>
<dbReference type="InterPro" id="IPR036291">
    <property type="entry name" value="NAD(P)-bd_dom_sf"/>
</dbReference>
<proteinExistence type="predicted"/>
<dbReference type="GO" id="GO:0005829">
    <property type="term" value="C:cytosol"/>
    <property type="evidence" value="ECO:0007669"/>
    <property type="project" value="TreeGrafter"/>
</dbReference>
<evidence type="ECO:0000256" key="1">
    <source>
        <dbReference type="ARBA" id="ARBA00022857"/>
    </source>
</evidence>